<dbReference type="GO" id="GO:0015473">
    <property type="term" value="F:fimbrial usher porin activity"/>
    <property type="evidence" value="ECO:0007669"/>
    <property type="project" value="InterPro"/>
</dbReference>
<accession>A0A377WDB2</accession>
<dbReference type="PANTHER" id="PTHR30451:SF21">
    <property type="entry name" value="FIMBRIAL USHER DOMAIN-CONTAINING PROTEIN YDET-RELATED"/>
    <property type="match status" value="1"/>
</dbReference>
<gene>
    <name evidence="1" type="primary">fimD_3</name>
    <name evidence="1" type="ORF">NCTC8849_00514</name>
</gene>
<dbReference type="GO" id="GO:0009279">
    <property type="term" value="C:cell outer membrane"/>
    <property type="evidence" value="ECO:0007669"/>
    <property type="project" value="TreeGrafter"/>
</dbReference>
<dbReference type="EMBL" id="UGLC01000002">
    <property type="protein sequence ID" value="STT51997.1"/>
    <property type="molecule type" value="Genomic_DNA"/>
</dbReference>
<dbReference type="PANTHER" id="PTHR30451">
    <property type="entry name" value="OUTER MEMBRANE USHER PROTEIN"/>
    <property type="match status" value="1"/>
</dbReference>
<organism evidence="1 2">
    <name type="scientific">Klebsiella pneumoniae</name>
    <dbReference type="NCBI Taxonomy" id="573"/>
    <lineage>
        <taxon>Bacteria</taxon>
        <taxon>Pseudomonadati</taxon>
        <taxon>Pseudomonadota</taxon>
        <taxon>Gammaproteobacteria</taxon>
        <taxon>Enterobacterales</taxon>
        <taxon>Enterobacteriaceae</taxon>
        <taxon>Klebsiella/Raoultella group</taxon>
        <taxon>Klebsiella</taxon>
        <taxon>Klebsiella pneumoniae complex</taxon>
    </lineage>
</organism>
<name>A0A377WDB2_KLEPN</name>
<protein>
    <submittedName>
        <fullName evidence="1">Putative fimbrial biogenesis outer membrane usher protein</fullName>
    </submittedName>
</protein>
<dbReference type="AlphaFoldDB" id="A0A377WDB2"/>
<dbReference type="InterPro" id="IPR000015">
    <property type="entry name" value="Fimb_usher"/>
</dbReference>
<dbReference type="GO" id="GO:0009297">
    <property type="term" value="P:pilus assembly"/>
    <property type="evidence" value="ECO:0007669"/>
    <property type="project" value="InterPro"/>
</dbReference>
<proteinExistence type="predicted"/>
<sequence>MNYQFSGSNDMQANDEYYSLNLQSGLNVGPWRIRNLSTWNKNNSDAGDWDSAYLYMQRSIRSDQQ</sequence>
<reference evidence="1 2" key="1">
    <citation type="submission" date="2018-06" db="EMBL/GenBank/DDBJ databases">
        <authorList>
            <consortium name="Pathogen Informatics"/>
            <person name="Doyle S."/>
        </authorList>
    </citation>
    <scope>NUCLEOTIDE SEQUENCE [LARGE SCALE GENOMIC DNA]</scope>
    <source>
        <strain evidence="1 2">NCTC8849</strain>
    </source>
</reference>
<evidence type="ECO:0000313" key="1">
    <source>
        <dbReference type="EMBL" id="STT51997.1"/>
    </source>
</evidence>
<dbReference type="Pfam" id="PF00577">
    <property type="entry name" value="Usher"/>
    <property type="match status" value="1"/>
</dbReference>
<evidence type="ECO:0000313" key="2">
    <source>
        <dbReference type="Proteomes" id="UP000254799"/>
    </source>
</evidence>
<dbReference type="Proteomes" id="UP000254799">
    <property type="component" value="Unassembled WGS sequence"/>
</dbReference>